<dbReference type="PROSITE" id="PS50005">
    <property type="entry name" value="TPR"/>
    <property type="match status" value="2"/>
</dbReference>
<gene>
    <name evidence="3" type="ORF">HS088_TW03G01316</name>
</gene>
<dbReference type="SMART" id="SM00028">
    <property type="entry name" value="TPR"/>
    <property type="match status" value="4"/>
</dbReference>
<evidence type="ECO:0000256" key="1">
    <source>
        <dbReference type="PROSITE-ProRule" id="PRU00339"/>
    </source>
</evidence>
<dbReference type="EMBL" id="JAAARO010000003">
    <property type="protein sequence ID" value="KAF5750975.1"/>
    <property type="molecule type" value="Genomic_DNA"/>
</dbReference>
<comment type="caution">
    <text evidence="3">The sequence shown here is derived from an EMBL/GenBank/DDBJ whole genome shotgun (WGS) entry which is preliminary data.</text>
</comment>
<feature type="repeat" description="TPR" evidence="1">
    <location>
        <begin position="144"/>
        <end position="177"/>
    </location>
</feature>
<proteinExistence type="predicted"/>
<dbReference type="GO" id="GO:0009535">
    <property type="term" value="C:chloroplast thylakoid membrane"/>
    <property type="evidence" value="ECO:0007669"/>
    <property type="project" value="TreeGrafter"/>
</dbReference>
<organism evidence="3 4">
    <name type="scientific">Tripterygium wilfordii</name>
    <name type="common">Thunder God vine</name>
    <dbReference type="NCBI Taxonomy" id="458696"/>
    <lineage>
        <taxon>Eukaryota</taxon>
        <taxon>Viridiplantae</taxon>
        <taxon>Streptophyta</taxon>
        <taxon>Embryophyta</taxon>
        <taxon>Tracheophyta</taxon>
        <taxon>Spermatophyta</taxon>
        <taxon>Magnoliopsida</taxon>
        <taxon>eudicotyledons</taxon>
        <taxon>Gunneridae</taxon>
        <taxon>Pentapetalae</taxon>
        <taxon>rosids</taxon>
        <taxon>fabids</taxon>
        <taxon>Celastrales</taxon>
        <taxon>Celastraceae</taxon>
        <taxon>Tripterygium</taxon>
    </lineage>
</organism>
<dbReference type="InParanoid" id="A0A7J7DX84"/>
<keyword evidence="4" id="KW-1185">Reference proteome</keyword>
<evidence type="ECO:0000313" key="3">
    <source>
        <dbReference type="EMBL" id="KAF5750975.1"/>
    </source>
</evidence>
<feature type="compositionally biased region" description="Low complexity" evidence="2">
    <location>
        <begin position="29"/>
        <end position="68"/>
    </location>
</feature>
<dbReference type="InterPro" id="IPR011990">
    <property type="entry name" value="TPR-like_helical_dom_sf"/>
</dbReference>
<dbReference type="SUPFAM" id="SSF48452">
    <property type="entry name" value="TPR-like"/>
    <property type="match status" value="1"/>
</dbReference>
<dbReference type="AlphaFoldDB" id="A0A7J7DX84"/>
<feature type="repeat" description="TPR" evidence="1">
    <location>
        <begin position="253"/>
        <end position="286"/>
    </location>
</feature>
<reference evidence="3 4" key="1">
    <citation type="journal article" date="2020" name="Nat. Commun.">
        <title>Genome of Tripterygium wilfordii and identification of cytochrome P450 involved in triptolide biosynthesis.</title>
        <authorList>
            <person name="Tu L."/>
            <person name="Su P."/>
            <person name="Zhang Z."/>
            <person name="Gao L."/>
            <person name="Wang J."/>
            <person name="Hu T."/>
            <person name="Zhou J."/>
            <person name="Zhang Y."/>
            <person name="Zhao Y."/>
            <person name="Liu Y."/>
            <person name="Song Y."/>
            <person name="Tong Y."/>
            <person name="Lu Y."/>
            <person name="Yang J."/>
            <person name="Xu C."/>
            <person name="Jia M."/>
            <person name="Peters R.J."/>
            <person name="Huang L."/>
            <person name="Gao W."/>
        </authorList>
    </citation>
    <scope>NUCLEOTIDE SEQUENCE [LARGE SCALE GENOMIC DNA]</scope>
    <source>
        <strain evidence="4">cv. XIE 37</strain>
        <tissue evidence="3">Leaf</tissue>
    </source>
</reference>
<accession>A0A7J7DX84</accession>
<name>A0A7J7DX84_TRIWF</name>
<dbReference type="PANTHER" id="PTHR26312">
    <property type="entry name" value="TETRATRICOPEPTIDE REPEAT PROTEIN 5"/>
    <property type="match status" value="1"/>
</dbReference>
<dbReference type="PANTHER" id="PTHR26312:SF67">
    <property type="entry name" value="PROTEIN SLOW GREEN 1, CHLOROPLASTIC"/>
    <property type="match status" value="1"/>
</dbReference>
<protein>
    <submittedName>
        <fullName evidence="3">Chloroplast lumen common family protein</fullName>
    </submittedName>
</protein>
<dbReference type="InterPro" id="IPR019734">
    <property type="entry name" value="TPR_rpt"/>
</dbReference>
<evidence type="ECO:0000256" key="2">
    <source>
        <dbReference type="SAM" id="MobiDB-lite"/>
    </source>
</evidence>
<keyword evidence="1" id="KW-0802">TPR repeat</keyword>
<dbReference type="Pfam" id="PF13432">
    <property type="entry name" value="TPR_16"/>
    <property type="match status" value="1"/>
</dbReference>
<evidence type="ECO:0000313" key="4">
    <source>
        <dbReference type="Proteomes" id="UP000593562"/>
    </source>
</evidence>
<dbReference type="FunCoup" id="A0A7J7DX84">
    <property type="interactions" value="1026"/>
</dbReference>
<dbReference type="Gene3D" id="1.25.40.10">
    <property type="entry name" value="Tetratricopeptide repeat domain"/>
    <property type="match status" value="1"/>
</dbReference>
<sequence length="350" mass="39780">MDSLARLHCRHQPLHLSLNNRPTSFPKSISSLSFRTPPSSSSSSMSSSPIKLSLRGSSSSTPSSSNPLYQTPKFSKPSILKTAGLAVAAAAALFFMRLQHKPAIAAPVATPTVETSNVSTQDNVPYEEQERALQEQLNRQPDDIEALRSLMEVKIKSRKLSEAIQIVDRLIELEPYDEEWPLLKAHIFSYSGDHEEARKGFEEILAKDPFRVEAYHGLVIACSETGGSLDQVLKRIEVAMDKCKKEKTNSELTDFKLLLAQIKVIEGNYSDALKLYEQLVKDEPRDFRPYLCQGIIYTLLRKKDEAEKQFEKFRRLVPQNHPYREYFFDNMFATKFFSEKVEREEAGLKS</sequence>
<dbReference type="Proteomes" id="UP000593562">
    <property type="component" value="Unassembled WGS sequence"/>
</dbReference>
<dbReference type="OrthoDB" id="66906at2759"/>
<feature type="region of interest" description="Disordered" evidence="2">
    <location>
        <begin position="29"/>
        <end position="70"/>
    </location>
</feature>